<accession>A0A645GBY8</accession>
<reference evidence="1" key="1">
    <citation type="submission" date="2019-08" db="EMBL/GenBank/DDBJ databases">
        <authorList>
            <person name="Kucharzyk K."/>
            <person name="Murdoch R.W."/>
            <person name="Higgins S."/>
            <person name="Loffler F."/>
        </authorList>
    </citation>
    <scope>NUCLEOTIDE SEQUENCE</scope>
</reference>
<comment type="caution">
    <text evidence="1">The sequence shown here is derived from an EMBL/GenBank/DDBJ whole genome shotgun (WGS) entry which is preliminary data.</text>
</comment>
<sequence>MLFELFAAAFQVIGMAVFHPGCDGYRADFLQGITDDFRPAFVEDGLPGLDIPFPGSHMGAFDDAGKPQALRFQFLFHLLAGGDVGVGAAIAAQGPVRVQHGNAVG</sequence>
<evidence type="ECO:0000313" key="1">
    <source>
        <dbReference type="EMBL" id="MPN24165.1"/>
    </source>
</evidence>
<dbReference type="EMBL" id="VSSQ01072913">
    <property type="protein sequence ID" value="MPN24165.1"/>
    <property type="molecule type" value="Genomic_DNA"/>
</dbReference>
<proteinExistence type="predicted"/>
<gene>
    <name evidence="1" type="ORF">SDC9_171559</name>
</gene>
<dbReference type="AlphaFoldDB" id="A0A645GBY8"/>
<organism evidence="1">
    <name type="scientific">bioreactor metagenome</name>
    <dbReference type="NCBI Taxonomy" id="1076179"/>
    <lineage>
        <taxon>unclassified sequences</taxon>
        <taxon>metagenomes</taxon>
        <taxon>ecological metagenomes</taxon>
    </lineage>
</organism>
<protein>
    <submittedName>
        <fullName evidence="1">Uncharacterized protein</fullName>
    </submittedName>
</protein>
<name>A0A645GBY8_9ZZZZ</name>